<dbReference type="AlphaFoldDB" id="A0A8G1EG15"/>
<organism evidence="1 2">
    <name type="scientific">Methanofollis formosanus</name>
    <dbReference type="NCBI Taxonomy" id="299308"/>
    <lineage>
        <taxon>Archaea</taxon>
        <taxon>Methanobacteriati</taxon>
        <taxon>Methanobacteriota</taxon>
        <taxon>Stenosarchaea group</taxon>
        <taxon>Methanomicrobia</taxon>
        <taxon>Methanomicrobiales</taxon>
        <taxon>Methanomicrobiaceae</taxon>
        <taxon>Methanofollis</taxon>
    </lineage>
</organism>
<evidence type="ECO:0000313" key="1">
    <source>
        <dbReference type="EMBL" id="QYZ78452.1"/>
    </source>
</evidence>
<dbReference type="PANTHER" id="PTHR43861:SF6">
    <property type="entry name" value="METHYLTRANSFERASE TYPE 11"/>
    <property type="match status" value="1"/>
</dbReference>
<dbReference type="GO" id="GO:0032259">
    <property type="term" value="P:methylation"/>
    <property type="evidence" value="ECO:0007669"/>
    <property type="project" value="UniProtKB-KW"/>
</dbReference>
<reference evidence="1" key="1">
    <citation type="journal article" date="2005" name="Int. J. Syst. Evol. Microbiol.">
        <title>Methanofollis formosanus sp. nov., isolated from a fish pond.</title>
        <authorList>
            <person name="Wu S.Y."/>
            <person name="Chen S.C."/>
            <person name="Lai M.C."/>
        </authorList>
    </citation>
    <scope>NUCLEOTIDE SEQUENCE</scope>
    <source>
        <strain evidence="1">ML15</strain>
    </source>
</reference>
<dbReference type="EMBL" id="CP037968">
    <property type="protein sequence ID" value="QYZ78452.1"/>
    <property type="molecule type" value="Genomic_DNA"/>
</dbReference>
<dbReference type="Gene3D" id="3.40.50.150">
    <property type="entry name" value="Vaccinia Virus protein VP39"/>
    <property type="match status" value="1"/>
</dbReference>
<keyword evidence="1" id="KW-0489">Methyltransferase</keyword>
<protein>
    <submittedName>
        <fullName evidence="1">Class I SAM-dependent methyltransferase</fullName>
    </submittedName>
</protein>
<dbReference type="GO" id="GO:0008168">
    <property type="term" value="F:methyltransferase activity"/>
    <property type="evidence" value="ECO:0007669"/>
    <property type="project" value="UniProtKB-KW"/>
</dbReference>
<dbReference type="KEGG" id="mfk:E2N92_02905"/>
<dbReference type="InterPro" id="IPR029063">
    <property type="entry name" value="SAM-dependent_MTases_sf"/>
</dbReference>
<dbReference type="SUPFAM" id="SSF53335">
    <property type="entry name" value="S-adenosyl-L-methionine-dependent methyltransferases"/>
    <property type="match status" value="1"/>
</dbReference>
<keyword evidence="2" id="KW-1185">Reference proteome</keyword>
<proteinExistence type="predicted"/>
<dbReference type="Pfam" id="PF13489">
    <property type="entry name" value="Methyltransf_23"/>
    <property type="match status" value="1"/>
</dbReference>
<dbReference type="Proteomes" id="UP000826709">
    <property type="component" value="Chromosome"/>
</dbReference>
<keyword evidence="1" id="KW-0808">Transferase</keyword>
<evidence type="ECO:0000313" key="2">
    <source>
        <dbReference type="Proteomes" id="UP000826709"/>
    </source>
</evidence>
<name>A0A8G1EG15_9EURY</name>
<reference evidence="1" key="2">
    <citation type="submission" date="2019-03" db="EMBL/GenBank/DDBJ databases">
        <authorList>
            <person name="Chen S.-C."/>
            <person name="Wu S.-Y."/>
            <person name="Lai M.-C."/>
        </authorList>
    </citation>
    <scope>NUCLEOTIDE SEQUENCE</scope>
    <source>
        <strain evidence="1">ML15</strain>
    </source>
</reference>
<dbReference type="PANTHER" id="PTHR43861">
    <property type="entry name" value="TRANS-ACONITATE 2-METHYLTRANSFERASE-RELATED"/>
    <property type="match status" value="1"/>
</dbReference>
<dbReference type="RefSeq" id="WP_220682210.1">
    <property type="nucleotide sequence ID" value="NZ_CP037968.1"/>
</dbReference>
<sequence length="214" mass="24013">MDLYKVNFERLSLEYSDPKSIGYKKLRIIDSYIPEGETLLDVGVGTGETISLEKQKFKKICGVDADYDSVRICRTRFQSDASINILHGSTNDLMDLCGETKYDVITALDILEHLNRTDCETALHTCYDLLKGGGIFIFPGPGIFEKIRICLGLSPTHLHSHSPSGWKKMIEKAGFTIVNTETAEFPIFNSEYLRKNVCIFGKCCIIVARKWGAS</sequence>
<gene>
    <name evidence="1" type="ORF">E2N92_02905</name>
</gene>
<accession>A0A8G1EG15</accession>
<dbReference type="CDD" id="cd02440">
    <property type="entry name" value="AdoMet_MTases"/>
    <property type="match status" value="1"/>
</dbReference>